<dbReference type="AlphaFoldDB" id="A0A7C6A7X7"/>
<dbReference type="SUPFAM" id="SSF52129">
    <property type="entry name" value="Caspase-like"/>
    <property type="match status" value="1"/>
</dbReference>
<dbReference type="PANTHER" id="PTHR48104">
    <property type="entry name" value="METACASPASE-4"/>
    <property type="match status" value="1"/>
</dbReference>
<dbReference type="InterPro" id="IPR029030">
    <property type="entry name" value="Caspase-like_dom_sf"/>
</dbReference>
<dbReference type="Gene3D" id="3.40.50.1460">
    <property type="match status" value="1"/>
</dbReference>
<reference evidence="2" key="1">
    <citation type="journal article" date="2020" name="mSystems">
        <title>Genome- and Community-Level Interaction Insights into Carbon Utilization and Element Cycling Functions of Hydrothermarchaeota in Hydrothermal Sediment.</title>
        <authorList>
            <person name="Zhou Z."/>
            <person name="Liu Y."/>
            <person name="Xu W."/>
            <person name="Pan J."/>
            <person name="Luo Z.H."/>
            <person name="Li M."/>
        </authorList>
    </citation>
    <scope>NUCLEOTIDE SEQUENCE [LARGE SCALE GENOMIC DNA]</scope>
    <source>
        <strain evidence="2">SpSt-876</strain>
    </source>
</reference>
<comment type="caution">
    <text evidence="2">The sequence shown here is derived from an EMBL/GenBank/DDBJ whole genome shotgun (WGS) entry which is preliminary data.</text>
</comment>
<dbReference type="InterPro" id="IPR013783">
    <property type="entry name" value="Ig-like_fold"/>
</dbReference>
<proteinExistence type="predicted"/>
<dbReference type="Pfam" id="PF00656">
    <property type="entry name" value="Peptidase_C14"/>
    <property type="match status" value="1"/>
</dbReference>
<evidence type="ECO:0000259" key="1">
    <source>
        <dbReference type="Pfam" id="PF00656"/>
    </source>
</evidence>
<dbReference type="InterPro" id="IPR018247">
    <property type="entry name" value="EF_Hand_1_Ca_BS"/>
</dbReference>
<accession>A0A7C6A7X7</accession>
<feature type="domain" description="Peptidase C14 caspase" evidence="1">
    <location>
        <begin position="360"/>
        <end position="591"/>
    </location>
</feature>
<dbReference type="InterPro" id="IPR011600">
    <property type="entry name" value="Pept_C14_caspase"/>
</dbReference>
<dbReference type="GO" id="GO:0004197">
    <property type="term" value="F:cysteine-type endopeptidase activity"/>
    <property type="evidence" value="ECO:0007669"/>
    <property type="project" value="InterPro"/>
</dbReference>
<evidence type="ECO:0000313" key="2">
    <source>
        <dbReference type="EMBL" id="HHS51408.1"/>
    </source>
</evidence>
<dbReference type="GO" id="GO:0006508">
    <property type="term" value="P:proteolysis"/>
    <property type="evidence" value="ECO:0007669"/>
    <property type="project" value="InterPro"/>
</dbReference>
<dbReference type="GO" id="GO:0005737">
    <property type="term" value="C:cytoplasm"/>
    <property type="evidence" value="ECO:0007669"/>
    <property type="project" value="TreeGrafter"/>
</dbReference>
<dbReference type="EMBL" id="DTLI01000022">
    <property type="protein sequence ID" value="HHS51408.1"/>
    <property type="molecule type" value="Genomic_DNA"/>
</dbReference>
<sequence>MGKLKVLVIILITLLILPNQTEAGKYRAKGWLYTSLLDLGYGAGYWYRDYLSHPGVYFTSGGIAKIAFGLPPPFGFGIGTELIKFISGTYYSDAIKFPLDIYYIPYAKFNRLGHPLPIVYADFSISPWSTYRKYLTAIIGIDWQIWYLLNLGFRAGWVSVSYDYDYEFQIFYFGVNLGLSLWQGLGVREKERKVSPKPEVIAEIPKITSPSPITKPPKLTFDYSLVDGNQDKVLDGGERVSLKVTVKNQGEGDAQGVKVLLSGESKALNYLGKEKYIGDIPADGEKEAVFEAILPYRIEPDNANLIIKVTEANGFDALKEAELLIAMQPAKVEREREVISVLVDVDQPLSPTSFRREDAYAVIIGISDYRSNKIPKVKYAKRDAETVKEYLINLCGIPQENIISLTDEKATLSDLTAYIEEWLQRNVNKNSFVFVYFAGHGTPNPEKGDAYLVPYDGEPGFISKLYPLSRFYNSLENLPTENIIVALDACFSGAGGRSVIEEGKRPFISPKIEKVGKKAAVLTASAGDEISQDLDAKRHGLFTYYILKGLRGGADLDSDGWVTLGELYNYCQPKVKEESRRLGYTQTPKVFPEPLGEKANLKIGKIR</sequence>
<dbReference type="Gene3D" id="2.60.40.10">
    <property type="entry name" value="Immunoglobulins"/>
    <property type="match status" value="1"/>
</dbReference>
<dbReference type="PANTHER" id="PTHR48104:SF30">
    <property type="entry name" value="METACASPASE-1"/>
    <property type="match status" value="1"/>
</dbReference>
<name>A0A7C6A7X7_UNCW3</name>
<dbReference type="InterPro" id="IPR050452">
    <property type="entry name" value="Metacaspase"/>
</dbReference>
<dbReference type="PROSITE" id="PS00018">
    <property type="entry name" value="EF_HAND_1"/>
    <property type="match status" value="1"/>
</dbReference>
<gene>
    <name evidence="2" type="ORF">ENW73_00875</name>
</gene>
<protein>
    <recommendedName>
        <fullName evidence="1">Peptidase C14 caspase domain-containing protein</fullName>
    </recommendedName>
</protein>
<organism evidence="2">
    <name type="scientific">candidate division WOR-3 bacterium</name>
    <dbReference type="NCBI Taxonomy" id="2052148"/>
    <lineage>
        <taxon>Bacteria</taxon>
        <taxon>Bacteria division WOR-3</taxon>
    </lineage>
</organism>